<dbReference type="AlphaFoldDB" id="A0A1F7Z2K0"/>
<organism evidence="2 3">
    <name type="scientific">Candidatus Woesebacteria bacterium RIFCSPHIGHO2_02_FULL_39_13</name>
    <dbReference type="NCBI Taxonomy" id="1802505"/>
    <lineage>
        <taxon>Bacteria</taxon>
        <taxon>Candidatus Woeseibacteriota</taxon>
    </lineage>
</organism>
<evidence type="ECO:0000313" key="2">
    <source>
        <dbReference type="EMBL" id="OGM33741.1"/>
    </source>
</evidence>
<accession>A0A1F7Z2K0</accession>
<evidence type="ECO:0000256" key="1">
    <source>
        <dbReference type="SAM" id="MobiDB-lite"/>
    </source>
</evidence>
<dbReference type="Proteomes" id="UP000177169">
    <property type="component" value="Unassembled WGS sequence"/>
</dbReference>
<comment type="caution">
    <text evidence="2">The sequence shown here is derived from an EMBL/GenBank/DDBJ whole genome shotgun (WGS) entry which is preliminary data.</text>
</comment>
<proteinExistence type="predicted"/>
<reference evidence="2 3" key="1">
    <citation type="journal article" date="2016" name="Nat. Commun.">
        <title>Thousands of microbial genomes shed light on interconnected biogeochemical processes in an aquifer system.</title>
        <authorList>
            <person name="Anantharaman K."/>
            <person name="Brown C.T."/>
            <person name="Hug L.A."/>
            <person name="Sharon I."/>
            <person name="Castelle C.J."/>
            <person name="Probst A.J."/>
            <person name="Thomas B.C."/>
            <person name="Singh A."/>
            <person name="Wilkins M.J."/>
            <person name="Karaoz U."/>
            <person name="Brodie E.L."/>
            <person name="Williams K.H."/>
            <person name="Hubbard S.S."/>
            <person name="Banfield J.F."/>
        </authorList>
    </citation>
    <scope>NUCLEOTIDE SEQUENCE [LARGE SCALE GENOMIC DNA]</scope>
</reference>
<feature type="region of interest" description="Disordered" evidence="1">
    <location>
        <begin position="1"/>
        <end position="32"/>
    </location>
</feature>
<dbReference type="EMBL" id="MGGR01000014">
    <property type="protein sequence ID" value="OGM33741.1"/>
    <property type="molecule type" value="Genomic_DNA"/>
</dbReference>
<gene>
    <name evidence="2" type="ORF">A3D01_06415</name>
</gene>
<protein>
    <submittedName>
        <fullName evidence="2">Uncharacterized protein</fullName>
    </submittedName>
</protein>
<evidence type="ECO:0000313" key="3">
    <source>
        <dbReference type="Proteomes" id="UP000177169"/>
    </source>
</evidence>
<sequence>MVDEFYTPEGQIKDPNAAQEVATLEKPARDRELELRRQATEGVSERERGFLEIMTGLKVKYPDAFEVHVDDKGREVLVMPPVLGSRATRFSSQETIFTQGGVMGIDATQKVEDLNLTNLVDLAIKKGDEFGAGGAFGMYESMPKSAALKPGTPDTNTQFTHIALQRLNLQDNYERGQLKEAFQLAQEQGLRLKVQKTTTAVQQSPQTILTDL</sequence>
<name>A0A1F7Z2K0_9BACT</name>